<dbReference type="PRINTS" id="PR00075">
    <property type="entry name" value="FACDDSATRASE"/>
</dbReference>
<keyword evidence="11 12" id="KW-0275">Fatty acid biosynthesis</keyword>
<keyword evidence="7 12" id="KW-0560">Oxidoreductase</keyword>
<evidence type="ECO:0000256" key="4">
    <source>
        <dbReference type="ARBA" id="ARBA00022692"/>
    </source>
</evidence>
<keyword evidence="12" id="KW-0349">Heme</keyword>
<comment type="subcellular location">
    <subcellularLocation>
        <location evidence="1">Membrane</location>
        <topology evidence="1">Multi-pass membrane protein</topology>
    </subcellularLocation>
</comment>
<evidence type="ECO:0000256" key="1">
    <source>
        <dbReference type="ARBA" id="ARBA00004141"/>
    </source>
</evidence>
<evidence type="ECO:0000256" key="8">
    <source>
        <dbReference type="ARBA" id="ARBA00023004"/>
    </source>
</evidence>
<feature type="transmembrane region" description="Helical" evidence="14">
    <location>
        <begin position="91"/>
        <end position="111"/>
    </location>
</feature>
<protein>
    <recommendedName>
        <fullName evidence="12">Acyl-CoA desaturase</fullName>
        <ecNumber evidence="12">1.14.19.1</ecNumber>
    </recommendedName>
</protein>
<dbReference type="Proteomes" id="UP001165063">
    <property type="component" value="Unassembled WGS sequence"/>
</dbReference>
<dbReference type="PROSITE" id="PS50255">
    <property type="entry name" value="CYTOCHROME_B5_2"/>
    <property type="match status" value="1"/>
</dbReference>
<dbReference type="AlphaFoldDB" id="A0A9W7DFH7"/>
<dbReference type="Pfam" id="PF00173">
    <property type="entry name" value="Cyt-b5"/>
    <property type="match status" value="1"/>
</dbReference>
<feature type="domain" description="Cytochrome b5 heme-binding" evidence="15">
    <location>
        <begin position="390"/>
        <end position="470"/>
    </location>
</feature>
<dbReference type="PANTHER" id="PTHR11351:SF31">
    <property type="entry name" value="DESATURASE 1, ISOFORM A-RELATED"/>
    <property type="match status" value="1"/>
</dbReference>
<keyword evidence="3 12" id="KW-0444">Lipid biosynthesis</keyword>
<dbReference type="InterPro" id="IPR001199">
    <property type="entry name" value="Cyt_B5-like_heme/steroid-bd"/>
</dbReference>
<proteinExistence type="inferred from homology"/>
<dbReference type="InterPro" id="IPR036400">
    <property type="entry name" value="Cyt_B5-like_heme/steroid_sf"/>
</dbReference>
<organism evidence="16 17">
    <name type="scientific">Ambrosiozyma monospora</name>
    <name type="common">Yeast</name>
    <name type="synonym">Endomycopsis monosporus</name>
    <dbReference type="NCBI Taxonomy" id="43982"/>
    <lineage>
        <taxon>Eukaryota</taxon>
        <taxon>Fungi</taxon>
        <taxon>Dikarya</taxon>
        <taxon>Ascomycota</taxon>
        <taxon>Saccharomycotina</taxon>
        <taxon>Pichiomycetes</taxon>
        <taxon>Pichiales</taxon>
        <taxon>Pichiaceae</taxon>
        <taxon>Ambrosiozyma</taxon>
    </lineage>
</organism>
<dbReference type="PRINTS" id="PR00363">
    <property type="entry name" value="CYTOCHROMEB5"/>
</dbReference>
<dbReference type="EC" id="1.14.19.1" evidence="12"/>
<keyword evidence="12" id="KW-0249">Electron transport</keyword>
<keyword evidence="8 12" id="KW-0408">Iron</keyword>
<feature type="region of interest" description="Disordered" evidence="13">
    <location>
        <begin position="20"/>
        <end position="39"/>
    </location>
</feature>
<evidence type="ECO:0000256" key="13">
    <source>
        <dbReference type="SAM" id="MobiDB-lite"/>
    </source>
</evidence>
<dbReference type="GO" id="GO:0005789">
    <property type="term" value="C:endoplasmic reticulum membrane"/>
    <property type="evidence" value="ECO:0007669"/>
    <property type="project" value="TreeGrafter"/>
</dbReference>
<dbReference type="GO" id="GO:0004768">
    <property type="term" value="F:stearoyl-CoA 9-desaturase activity"/>
    <property type="evidence" value="ECO:0007669"/>
    <property type="project" value="UniProtKB-UniRule"/>
</dbReference>
<dbReference type="GO" id="GO:0006636">
    <property type="term" value="P:unsaturated fatty acid biosynthetic process"/>
    <property type="evidence" value="ECO:0007669"/>
    <property type="project" value="UniProtKB-UniRule"/>
</dbReference>
<evidence type="ECO:0000256" key="2">
    <source>
        <dbReference type="ARBA" id="ARBA00009295"/>
    </source>
</evidence>
<feature type="transmembrane region" description="Helical" evidence="14">
    <location>
        <begin position="117"/>
        <end position="136"/>
    </location>
</feature>
<dbReference type="PIRSF" id="PIRSF000345">
    <property type="entry name" value="OLE1"/>
    <property type="match status" value="1"/>
</dbReference>
<dbReference type="SUPFAM" id="SSF55856">
    <property type="entry name" value="Cytochrome b5-like heme/steroid binding domain"/>
    <property type="match status" value="1"/>
</dbReference>
<dbReference type="CDD" id="cd03505">
    <property type="entry name" value="Delta9-FADS-like"/>
    <property type="match status" value="1"/>
</dbReference>
<keyword evidence="17" id="KW-1185">Reference proteome</keyword>
<dbReference type="Pfam" id="PF00487">
    <property type="entry name" value="FA_desaturase"/>
    <property type="match status" value="1"/>
</dbReference>
<evidence type="ECO:0000259" key="15">
    <source>
        <dbReference type="PROSITE" id="PS50255"/>
    </source>
</evidence>
<dbReference type="InterPro" id="IPR015876">
    <property type="entry name" value="Acyl-CoA_DS"/>
</dbReference>
<evidence type="ECO:0000256" key="6">
    <source>
        <dbReference type="ARBA" id="ARBA00022989"/>
    </source>
</evidence>
<keyword evidence="12" id="KW-0479">Metal-binding</keyword>
<evidence type="ECO:0000256" key="12">
    <source>
        <dbReference type="PIRNR" id="PIRNR000345"/>
    </source>
</evidence>
<keyword evidence="5 12" id="KW-0276">Fatty acid metabolism</keyword>
<evidence type="ECO:0000313" key="16">
    <source>
        <dbReference type="EMBL" id="GMG25684.1"/>
    </source>
</evidence>
<keyword evidence="9 12" id="KW-0443">Lipid metabolism</keyword>
<evidence type="ECO:0000256" key="5">
    <source>
        <dbReference type="ARBA" id="ARBA00022832"/>
    </source>
</evidence>
<dbReference type="InterPro" id="IPR009160">
    <property type="entry name" value="Acyl-CoA_deSatase_haem/ster-bd"/>
</dbReference>
<keyword evidence="10 14" id="KW-0472">Membrane</keyword>
<sequence length="519" mass="58953">MGVPQADYPQDELLKYNIVSSPPTNLKDPVSTPNPNSISTDREVVKISRRRPRTKHKVQTANNNASTRLRRHVSERSWTIRNWYKHIHWKNTLIVIIIPFLGLLLLIFKHIELNRHTLVFASINYLITLLSVNLLYHRYWSHHSFTINNERVVYGLAALATGGGLTSAKNWCASHRAHHRYCDTTDKDPHNIRRGLLFSHFGWMVLIHNPKIASTIRESKLDELPNEAVVKWQLENYFSLFILIGLVIPSVVCGWFWNDYWGGLIYAGFLKTILVQHSVFSVNSLGHTMGTRPYNDTKSPRNNFMLSLITMGEGNQNFHHEFPMDYRNGYEWHEFDPVKWLIRALQLFGVVSDVKKASASTIAKSYVQQQQKLIDRTRSQLNWGIPIERLPVFSTKEFNELARSAKGRYIVIVSGIIHDITPFAKDHPGGLPLIKASHGKDCTTAFNGAVYQHSNAARNLLATMRIGVLGGSEDLFWKQQRIENKSVPIDNDADGNRIVRSGSQATTFNTVIGGTAGAA</sequence>
<feature type="transmembrane region" description="Helical" evidence="14">
    <location>
        <begin position="237"/>
        <end position="257"/>
    </location>
</feature>
<keyword evidence="4 14" id="KW-0812">Transmembrane</keyword>
<dbReference type="OrthoDB" id="10260134at2759"/>
<dbReference type="GO" id="GO:0005506">
    <property type="term" value="F:iron ion binding"/>
    <property type="evidence" value="ECO:0007669"/>
    <property type="project" value="TreeGrafter"/>
</dbReference>
<evidence type="ECO:0000256" key="3">
    <source>
        <dbReference type="ARBA" id="ARBA00022516"/>
    </source>
</evidence>
<evidence type="ECO:0000256" key="14">
    <source>
        <dbReference type="SAM" id="Phobius"/>
    </source>
</evidence>
<dbReference type="EMBL" id="BSXU01001277">
    <property type="protein sequence ID" value="GMG25684.1"/>
    <property type="molecule type" value="Genomic_DNA"/>
</dbReference>
<dbReference type="PANTHER" id="PTHR11351">
    <property type="entry name" value="ACYL-COA DESATURASE"/>
    <property type="match status" value="1"/>
</dbReference>
<comment type="similarity">
    <text evidence="2 12">Belongs to the fatty acid desaturase type 1 family.</text>
</comment>
<accession>A0A9W7DFH7</accession>
<comment type="caution">
    <text evidence="16">The sequence shown here is derived from an EMBL/GenBank/DDBJ whole genome shotgun (WGS) entry which is preliminary data.</text>
</comment>
<comment type="cofactor">
    <cofactor evidence="12">
        <name>Fe(2+)</name>
        <dbReference type="ChEBI" id="CHEBI:29033"/>
    </cofactor>
    <text evidence="12">Expected to bind 2 Fe(2+) ions per subunit.</text>
</comment>
<keyword evidence="12" id="KW-0813">Transport</keyword>
<dbReference type="SMART" id="SM01117">
    <property type="entry name" value="Cyt-b5"/>
    <property type="match status" value="1"/>
</dbReference>
<keyword evidence="6 14" id="KW-1133">Transmembrane helix</keyword>
<evidence type="ECO:0000256" key="9">
    <source>
        <dbReference type="ARBA" id="ARBA00023098"/>
    </source>
</evidence>
<dbReference type="InterPro" id="IPR005804">
    <property type="entry name" value="FA_desaturase_dom"/>
</dbReference>
<evidence type="ECO:0000256" key="7">
    <source>
        <dbReference type="ARBA" id="ARBA00023002"/>
    </source>
</evidence>
<evidence type="ECO:0000256" key="10">
    <source>
        <dbReference type="ARBA" id="ARBA00023136"/>
    </source>
</evidence>
<evidence type="ECO:0000313" key="17">
    <source>
        <dbReference type="Proteomes" id="UP001165063"/>
    </source>
</evidence>
<evidence type="ECO:0000256" key="11">
    <source>
        <dbReference type="ARBA" id="ARBA00023160"/>
    </source>
</evidence>
<gene>
    <name evidence="16" type="ORF">Amon01_000315500</name>
</gene>
<reference evidence="16" key="1">
    <citation type="submission" date="2023-04" db="EMBL/GenBank/DDBJ databases">
        <title>Ambrosiozyma monospora NBRC 1965.</title>
        <authorList>
            <person name="Ichikawa N."/>
            <person name="Sato H."/>
            <person name="Tonouchi N."/>
        </authorList>
    </citation>
    <scope>NUCLEOTIDE SEQUENCE</scope>
    <source>
        <strain evidence="16">NBRC 1965</strain>
    </source>
</reference>
<dbReference type="Gene3D" id="3.10.120.10">
    <property type="entry name" value="Cytochrome b5-like heme/steroid binding domain"/>
    <property type="match status" value="1"/>
</dbReference>
<comment type="function">
    <text evidence="12">Stearoyl-CoA desaturase that utilizes O(2) and electrons from reduced cytochrome b5 to introduce the first double bond into saturated fatty acyl-CoA substrates.</text>
</comment>
<comment type="catalytic activity">
    <reaction evidence="12">
        <text>octadecanoyl-CoA + 2 Fe(II)-[cytochrome b5] + O2 + 2 H(+) = (9Z)-octadecenoyl-CoA + 2 Fe(III)-[cytochrome b5] + 2 H2O</text>
        <dbReference type="Rhea" id="RHEA:19721"/>
        <dbReference type="Rhea" id="RHEA-COMP:10438"/>
        <dbReference type="Rhea" id="RHEA-COMP:10439"/>
        <dbReference type="ChEBI" id="CHEBI:15377"/>
        <dbReference type="ChEBI" id="CHEBI:15378"/>
        <dbReference type="ChEBI" id="CHEBI:15379"/>
        <dbReference type="ChEBI" id="CHEBI:29033"/>
        <dbReference type="ChEBI" id="CHEBI:29034"/>
        <dbReference type="ChEBI" id="CHEBI:57387"/>
        <dbReference type="ChEBI" id="CHEBI:57394"/>
        <dbReference type="EC" id="1.14.19.1"/>
    </reaction>
</comment>
<name>A0A9W7DFH7_AMBMO</name>